<dbReference type="PANTHER" id="PTHR30024">
    <property type="entry name" value="ALIPHATIC SULFONATES-BINDING PROTEIN-RELATED"/>
    <property type="match status" value="1"/>
</dbReference>
<feature type="domain" description="Solute-binding protein family 3/N-terminal" evidence="6">
    <location>
        <begin position="44"/>
        <end position="259"/>
    </location>
</feature>
<dbReference type="EMBL" id="WNZX01000001">
    <property type="protein sequence ID" value="MUG69280.1"/>
    <property type="molecule type" value="Genomic_DNA"/>
</dbReference>
<dbReference type="FunFam" id="3.40.190.10:FF:000050">
    <property type="entry name" value="Sulfonate ABC transporter substrate-binding protein"/>
    <property type="match status" value="1"/>
</dbReference>
<dbReference type="CDD" id="cd13558">
    <property type="entry name" value="PBP2_SsuA_like_2"/>
    <property type="match status" value="1"/>
</dbReference>
<dbReference type="Gene3D" id="3.40.190.10">
    <property type="entry name" value="Periplasmic binding protein-like II"/>
    <property type="match status" value="2"/>
</dbReference>
<sequence>MTALAVLVLAACGVKTDAPVNGTASGQAANAKPEEKKIDLSQVTLVLGDQAGGYRARVEAAKVLEGTPYKIKWANFQGAAPLFEAVRSGEVDTAPAGDTPVLSAAGSDVPIKIVATTTSPSKSITILVPKDSPIKSIAELKGKTVVVSSAKGSVAQYLLIGALKEAGLTVDDVKISFVLPTDALATFTSGKIEVWATFDPYNANAQGQGARVLRDGTDINTGIGFLTASDIALADPGKRAAIQDVLQRFAKAWDWGNQNQDAYAKVYQDQTRLGEHTAKAVVGRGEQSLRQVSDDDIKKVQQVSDIFSELQVLPSKVDVGKFVDKTLAVTRECRAGASTLKIILK</sequence>
<evidence type="ECO:0000256" key="3">
    <source>
        <dbReference type="ARBA" id="ARBA00022729"/>
    </source>
</evidence>
<comment type="similarity">
    <text evidence="1">Belongs to the bacterial solute-binding protein SsuA/TauA family.</text>
</comment>
<proteinExistence type="inferred from homology"/>
<gene>
    <name evidence="7" type="ORF">GNP93_01180</name>
</gene>
<evidence type="ECO:0000259" key="6">
    <source>
        <dbReference type="SMART" id="SM00062"/>
    </source>
</evidence>
<keyword evidence="2" id="KW-0813">Transport</keyword>
<evidence type="ECO:0000256" key="1">
    <source>
        <dbReference type="ARBA" id="ARBA00010742"/>
    </source>
</evidence>
<dbReference type="AlphaFoldDB" id="A0A7X3CQ53"/>
<dbReference type="SMART" id="SM00062">
    <property type="entry name" value="PBPb"/>
    <property type="match status" value="1"/>
</dbReference>
<evidence type="ECO:0000313" key="8">
    <source>
        <dbReference type="Proteomes" id="UP000450917"/>
    </source>
</evidence>
<keyword evidence="3" id="KW-0732">Signal</keyword>
<accession>A0A7X3CQ53</accession>
<keyword evidence="8" id="KW-1185">Reference proteome</keyword>
<organism evidence="7 8">
    <name type="scientific">Paenibacillus validus</name>
    <dbReference type="NCBI Taxonomy" id="44253"/>
    <lineage>
        <taxon>Bacteria</taxon>
        <taxon>Bacillati</taxon>
        <taxon>Bacillota</taxon>
        <taxon>Bacilli</taxon>
        <taxon>Bacillales</taxon>
        <taxon>Paenibacillaceae</taxon>
        <taxon>Paenibacillus</taxon>
    </lineage>
</organism>
<dbReference type="SUPFAM" id="SSF53850">
    <property type="entry name" value="Periplasmic binding protein-like II"/>
    <property type="match status" value="1"/>
</dbReference>
<comment type="caution">
    <text evidence="7">The sequence shown here is derived from an EMBL/GenBank/DDBJ whole genome shotgun (WGS) entry which is preliminary data.</text>
</comment>
<evidence type="ECO:0000256" key="4">
    <source>
        <dbReference type="ARBA" id="ARBA00055538"/>
    </source>
</evidence>
<evidence type="ECO:0000313" key="7">
    <source>
        <dbReference type="EMBL" id="MUG69280.1"/>
    </source>
</evidence>
<evidence type="ECO:0000256" key="5">
    <source>
        <dbReference type="ARBA" id="ARBA00070228"/>
    </source>
</evidence>
<reference evidence="7 8" key="1">
    <citation type="submission" date="2019-11" db="EMBL/GenBank/DDBJ databases">
        <title>Draft genome sequences of five Paenibacillus species of dairy origin.</title>
        <authorList>
            <person name="Olajide A.M."/>
            <person name="Chen S."/>
            <person name="Lapointe G."/>
        </authorList>
    </citation>
    <scope>NUCLEOTIDE SEQUENCE [LARGE SCALE GENOMIC DNA]</scope>
    <source>
        <strain evidence="7 8">2CS3</strain>
    </source>
</reference>
<comment type="function">
    <text evidence="4">Part of a binding-protein-dependent transport system for aliphatic sulfonates. Putative binding protein.</text>
</comment>
<dbReference type="Proteomes" id="UP000450917">
    <property type="component" value="Unassembled WGS sequence"/>
</dbReference>
<name>A0A7X3CQ53_9BACL</name>
<dbReference type="PANTHER" id="PTHR30024:SF48">
    <property type="entry name" value="ABC TRANSPORTER SUBSTRATE-BINDING PROTEIN"/>
    <property type="match status" value="1"/>
</dbReference>
<evidence type="ECO:0000256" key="2">
    <source>
        <dbReference type="ARBA" id="ARBA00022448"/>
    </source>
</evidence>
<protein>
    <recommendedName>
        <fullName evidence="5">Putative aliphatic sulfonates-binding protein</fullName>
    </recommendedName>
</protein>
<dbReference type="Pfam" id="PF09084">
    <property type="entry name" value="NMT1"/>
    <property type="match status" value="1"/>
</dbReference>
<dbReference type="RefSeq" id="WP_155613932.1">
    <property type="nucleotide sequence ID" value="NZ_WNZX01000001.1"/>
</dbReference>
<dbReference type="InterPro" id="IPR001638">
    <property type="entry name" value="Solute-binding_3/MltF_N"/>
</dbReference>
<dbReference type="InterPro" id="IPR015168">
    <property type="entry name" value="SsuA/THI5"/>
</dbReference>